<dbReference type="Proteomes" id="UP001158067">
    <property type="component" value="Unassembled WGS sequence"/>
</dbReference>
<feature type="chain" id="PRO_5046839087" evidence="1">
    <location>
        <begin position="21"/>
        <end position="123"/>
    </location>
</feature>
<evidence type="ECO:0000256" key="1">
    <source>
        <dbReference type="SAM" id="SignalP"/>
    </source>
</evidence>
<evidence type="ECO:0000313" key="3">
    <source>
        <dbReference type="Proteomes" id="UP001158067"/>
    </source>
</evidence>
<accession>A0ABY1QP68</accession>
<sequence length="123" mass="13507">MKIKLTCVAVVLLMAFSAFCVSLTPAIAQGHGRENAANPFEGKLVRIYTDNKKENNGCMLQNASLEEIGGRMMLVGTSADAVAYDNWASGMQIGVAWGTVTMYYLMTPEEYEAQVERYSRKAP</sequence>
<dbReference type="RefSeq" id="WP_283435011.1">
    <property type="nucleotide sequence ID" value="NZ_FXUG01000018.1"/>
</dbReference>
<dbReference type="EMBL" id="FXUG01000018">
    <property type="protein sequence ID" value="SMP75035.1"/>
    <property type="molecule type" value="Genomic_DNA"/>
</dbReference>
<keyword evidence="1" id="KW-0732">Signal</keyword>
<evidence type="ECO:0000313" key="2">
    <source>
        <dbReference type="EMBL" id="SMP75035.1"/>
    </source>
</evidence>
<reference evidence="2 3" key="1">
    <citation type="submission" date="2017-05" db="EMBL/GenBank/DDBJ databases">
        <authorList>
            <person name="Varghese N."/>
            <person name="Submissions S."/>
        </authorList>
    </citation>
    <scope>NUCLEOTIDE SEQUENCE [LARGE SCALE GENOMIC DNA]</scope>
    <source>
        <strain evidence="2 3">DSM 25457</strain>
    </source>
</reference>
<name>A0ABY1QP68_9BACT</name>
<gene>
    <name evidence="2" type="ORF">SAMN06265222_118114</name>
</gene>
<protein>
    <submittedName>
        <fullName evidence="2">Uncharacterized protein</fullName>
    </submittedName>
</protein>
<organism evidence="2 3">
    <name type="scientific">Neorhodopirellula lusitana</name>
    <dbReference type="NCBI Taxonomy" id="445327"/>
    <lineage>
        <taxon>Bacteria</taxon>
        <taxon>Pseudomonadati</taxon>
        <taxon>Planctomycetota</taxon>
        <taxon>Planctomycetia</taxon>
        <taxon>Pirellulales</taxon>
        <taxon>Pirellulaceae</taxon>
        <taxon>Neorhodopirellula</taxon>
    </lineage>
</organism>
<comment type="caution">
    <text evidence="2">The sequence shown here is derived from an EMBL/GenBank/DDBJ whole genome shotgun (WGS) entry which is preliminary data.</text>
</comment>
<feature type="signal peptide" evidence="1">
    <location>
        <begin position="1"/>
        <end position="20"/>
    </location>
</feature>
<keyword evidence="3" id="KW-1185">Reference proteome</keyword>
<proteinExistence type="predicted"/>